<accession>A0A0B7FE12</accession>
<evidence type="ECO:0000256" key="1">
    <source>
        <dbReference type="SAM" id="SignalP"/>
    </source>
</evidence>
<dbReference type="Proteomes" id="UP000059188">
    <property type="component" value="Unassembled WGS sequence"/>
</dbReference>
<name>A0A0B7FE12_THACB</name>
<feature type="signal peptide" evidence="1">
    <location>
        <begin position="1"/>
        <end position="21"/>
    </location>
</feature>
<evidence type="ECO:0000313" key="3">
    <source>
        <dbReference type="Proteomes" id="UP000059188"/>
    </source>
</evidence>
<protein>
    <submittedName>
        <fullName evidence="2">Uncharacterized protein</fullName>
    </submittedName>
</protein>
<keyword evidence="3" id="KW-1185">Reference proteome</keyword>
<keyword evidence="1" id="KW-0732">Signal</keyword>
<gene>
    <name evidence="2" type="ORF">RSOLAG1IB_07702</name>
</gene>
<dbReference type="AlphaFoldDB" id="A0A0B7FE12"/>
<sequence length="232" mass="24852">MLFNRFFPILALASFIAPILAAPISIPRSTGLSAEELQEECDKMYTELESVIARQSMGLSISSEDSAKMVNLKALCTPKQRTAANSSMAAVFIAQQSKLDILAPKIDAVMAGPIGSIEKPVGQFMSEMDTCVKQTHSGIKSLIGAESSVVYGNPDGGTQLTTEQLAKHVFTFLSTIADIETAVKNVSGYAFTSAQQNIRKDIIAMKKSLSIVSTDLVDEVANMMPMSSSFLA</sequence>
<reference evidence="2 3" key="1">
    <citation type="submission" date="2014-11" db="EMBL/GenBank/DDBJ databases">
        <authorList>
            <person name="Wibberg Daniel"/>
        </authorList>
    </citation>
    <scope>NUCLEOTIDE SEQUENCE [LARGE SCALE GENOMIC DNA]</scope>
    <source>
        <strain evidence="2">Rhizoctonia solani AG1-IB 7/3/14</strain>
    </source>
</reference>
<proteinExistence type="predicted"/>
<evidence type="ECO:0000313" key="2">
    <source>
        <dbReference type="EMBL" id="CEL56286.1"/>
    </source>
</evidence>
<feature type="chain" id="PRO_5002130335" evidence="1">
    <location>
        <begin position="22"/>
        <end position="232"/>
    </location>
</feature>
<organism evidence="2 3">
    <name type="scientific">Thanatephorus cucumeris (strain AG1-IB / isolate 7/3/14)</name>
    <name type="common">Lettuce bottom rot fungus</name>
    <name type="synonym">Rhizoctonia solani</name>
    <dbReference type="NCBI Taxonomy" id="1108050"/>
    <lineage>
        <taxon>Eukaryota</taxon>
        <taxon>Fungi</taxon>
        <taxon>Dikarya</taxon>
        <taxon>Basidiomycota</taxon>
        <taxon>Agaricomycotina</taxon>
        <taxon>Agaricomycetes</taxon>
        <taxon>Cantharellales</taxon>
        <taxon>Ceratobasidiaceae</taxon>
        <taxon>Rhizoctonia</taxon>
        <taxon>Rhizoctonia solani AG-1</taxon>
    </lineage>
</organism>
<dbReference type="EMBL" id="LN679120">
    <property type="protein sequence ID" value="CEL56286.1"/>
    <property type="molecule type" value="Genomic_DNA"/>
</dbReference>
<dbReference type="OrthoDB" id="3225833at2759"/>